<gene>
    <name evidence="4" type="ORF">JTE90_026169</name>
</gene>
<evidence type="ECO:0000259" key="3">
    <source>
        <dbReference type="Pfam" id="PF00685"/>
    </source>
</evidence>
<comment type="caution">
    <text evidence="4">The sequence shown here is derived from an EMBL/GenBank/DDBJ whole genome shotgun (WGS) entry which is preliminary data.</text>
</comment>
<protein>
    <recommendedName>
        <fullName evidence="3">Sulfotransferase domain-containing protein</fullName>
    </recommendedName>
</protein>
<evidence type="ECO:0000256" key="1">
    <source>
        <dbReference type="ARBA" id="ARBA00005771"/>
    </source>
</evidence>
<dbReference type="InterPro" id="IPR000863">
    <property type="entry name" value="Sulfotransferase_dom"/>
</dbReference>
<reference evidence="4 5" key="1">
    <citation type="journal article" date="2022" name="Nat. Ecol. Evol.">
        <title>A masculinizing supergene underlies an exaggerated male reproductive morph in a spider.</title>
        <authorList>
            <person name="Hendrickx F."/>
            <person name="De Corte Z."/>
            <person name="Sonet G."/>
            <person name="Van Belleghem S.M."/>
            <person name="Kostlbacher S."/>
            <person name="Vangestel C."/>
        </authorList>
    </citation>
    <scope>NUCLEOTIDE SEQUENCE [LARGE SCALE GENOMIC DNA]</scope>
    <source>
        <strain evidence="4">W744_W776</strain>
    </source>
</reference>
<dbReference type="Gene3D" id="3.40.50.300">
    <property type="entry name" value="P-loop containing nucleotide triphosphate hydrolases"/>
    <property type="match status" value="1"/>
</dbReference>
<dbReference type="EMBL" id="JAFNEN010000451">
    <property type="protein sequence ID" value="KAG8182717.1"/>
    <property type="molecule type" value="Genomic_DNA"/>
</dbReference>
<evidence type="ECO:0000313" key="4">
    <source>
        <dbReference type="EMBL" id="KAG8182717.1"/>
    </source>
</evidence>
<name>A0AAV6UEU6_9ARAC</name>
<dbReference type="PANTHER" id="PTHR11783">
    <property type="entry name" value="SULFOTRANSFERASE SULT"/>
    <property type="match status" value="1"/>
</dbReference>
<dbReference type="AlphaFoldDB" id="A0AAV6UEU6"/>
<evidence type="ECO:0000313" key="5">
    <source>
        <dbReference type="Proteomes" id="UP000827092"/>
    </source>
</evidence>
<evidence type="ECO:0000256" key="2">
    <source>
        <dbReference type="ARBA" id="ARBA00022679"/>
    </source>
</evidence>
<accession>A0AAV6UEU6</accession>
<keyword evidence="5" id="KW-1185">Reference proteome</keyword>
<dbReference type="InterPro" id="IPR027417">
    <property type="entry name" value="P-loop_NTPase"/>
</dbReference>
<dbReference type="Proteomes" id="UP000827092">
    <property type="component" value="Unassembled WGS sequence"/>
</dbReference>
<feature type="domain" description="Sulfotransferase" evidence="3">
    <location>
        <begin position="141"/>
        <end position="393"/>
    </location>
</feature>
<keyword evidence="2" id="KW-0808">Transferase</keyword>
<dbReference type="Pfam" id="PF00685">
    <property type="entry name" value="Sulfotransfer_1"/>
    <property type="match status" value="1"/>
</dbReference>
<organism evidence="4 5">
    <name type="scientific">Oedothorax gibbosus</name>
    <dbReference type="NCBI Taxonomy" id="931172"/>
    <lineage>
        <taxon>Eukaryota</taxon>
        <taxon>Metazoa</taxon>
        <taxon>Ecdysozoa</taxon>
        <taxon>Arthropoda</taxon>
        <taxon>Chelicerata</taxon>
        <taxon>Arachnida</taxon>
        <taxon>Araneae</taxon>
        <taxon>Araneomorphae</taxon>
        <taxon>Entelegynae</taxon>
        <taxon>Araneoidea</taxon>
        <taxon>Linyphiidae</taxon>
        <taxon>Erigoninae</taxon>
        <taxon>Oedothorax</taxon>
    </lineage>
</organism>
<sequence>MLSLKLLYNSPFSSLLTAWSRVRKKDPENCVTSALDDPELDSDPLRAEYVRSVPEAQLFKGVLLQGYLVPADVVEGMEDMDIRDDDVFVITYPKSEEERGKTLGGIVRSVPEAQLFKGVLLQGYLVPADVVEGMEDMDIRDDDVFVITYPKSGTTWTEEIVSLIYKGGDVSKVDKELLVYRVHHVEVGRPLGHLRFLRNLRSPRLLATHLPLPLLPRALREKPRCKIVYVMRNPKDTAVSYYHHHKMSTFLGNSTSSFDRFLQHFMAGHVVYGSWFDHVLPYWQFCKGHPNNVFFMTYEELKLDLRGMVLRLCDFLERPLSDEAVDAVVRHCTFESMKTNKMVNREQLPIADLFDMTKSKFMRKGIIGDWKNHFTPEQSSAFDDLCAARLADCDLPIVSEPQDAEALFEQFGRILYNHPEMQDSCSAPERTWSSDEDSDDPDPLVEFQPRFQSRRCFETFFQMYLQSDPVTLLS</sequence>
<dbReference type="FunFam" id="3.40.50.300:FF:000433">
    <property type="entry name" value="Estrogen sulfotransferase"/>
    <property type="match status" value="1"/>
</dbReference>
<dbReference type="SUPFAM" id="SSF52540">
    <property type="entry name" value="P-loop containing nucleoside triphosphate hydrolases"/>
    <property type="match status" value="1"/>
</dbReference>
<dbReference type="GO" id="GO:0008146">
    <property type="term" value="F:sulfotransferase activity"/>
    <property type="evidence" value="ECO:0007669"/>
    <property type="project" value="InterPro"/>
</dbReference>
<proteinExistence type="inferred from homology"/>
<comment type="similarity">
    <text evidence="1">Belongs to the sulfotransferase 1 family.</text>
</comment>